<sequence length="91" mass="10007">MRLLTAISIASLIVSIAAVVFVLGLYAELDKLGSESRENNSRACTELLAISGSITFPDITRLEIYLDYEKAVDNYHATIKQVDADRKKLGC</sequence>
<reference evidence="2" key="1">
    <citation type="submission" date="2015-10" db="EMBL/GenBank/DDBJ databases">
        <authorList>
            <person name="Gilbert D.G."/>
        </authorList>
    </citation>
    <scope>NUCLEOTIDE SEQUENCE</scope>
</reference>
<keyword evidence="1" id="KW-0812">Transmembrane</keyword>
<keyword evidence="1" id="KW-1133">Transmembrane helix</keyword>
<evidence type="ECO:0000313" key="2">
    <source>
        <dbReference type="EMBL" id="CUV02536.1"/>
    </source>
</evidence>
<evidence type="ECO:0000256" key="1">
    <source>
        <dbReference type="SAM" id="Phobius"/>
    </source>
</evidence>
<dbReference type="EMBL" id="FAXA01000270">
    <property type="protein sequence ID" value="CUV02536.1"/>
    <property type="molecule type" value="Genomic_DNA"/>
</dbReference>
<keyword evidence="1" id="KW-0472">Membrane</keyword>
<name>A0A160V937_9ZZZZ</name>
<organism evidence="2">
    <name type="scientific">hydrothermal vent metagenome</name>
    <dbReference type="NCBI Taxonomy" id="652676"/>
    <lineage>
        <taxon>unclassified sequences</taxon>
        <taxon>metagenomes</taxon>
        <taxon>ecological metagenomes</taxon>
    </lineage>
</organism>
<accession>A0A160V937</accession>
<feature type="transmembrane region" description="Helical" evidence="1">
    <location>
        <begin position="6"/>
        <end position="27"/>
    </location>
</feature>
<proteinExistence type="predicted"/>
<protein>
    <submittedName>
        <fullName evidence="2">Uncharacterized protein</fullName>
    </submittedName>
</protein>
<gene>
    <name evidence="2" type="ORF">MGWOODY_Clf2506</name>
</gene>
<dbReference type="AlphaFoldDB" id="A0A160V937"/>